<dbReference type="RefSeq" id="WP_150010521.1">
    <property type="nucleotide sequence ID" value="NZ_VWSG01000002.1"/>
</dbReference>
<accession>A0A5M6CV36</accession>
<reference evidence="1 2" key="1">
    <citation type="submission" date="2019-09" db="EMBL/GenBank/DDBJ databases">
        <title>Genome sequence and assembly of Flavobacterium sp.</title>
        <authorList>
            <person name="Chhetri G."/>
        </authorList>
    </citation>
    <scope>NUCLEOTIDE SEQUENCE [LARGE SCALE GENOMIC DNA]</scope>
    <source>
        <strain evidence="1 2">SNL9</strain>
    </source>
</reference>
<organism evidence="1 2">
    <name type="scientific">Paenimyroides baculatum</name>
    <dbReference type="NCBI Taxonomy" id="2608000"/>
    <lineage>
        <taxon>Bacteria</taxon>
        <taxon>Pseudomonadati</taxon>
        <taxon>Bacteroidota</taxon>
        <taxon>Flavobacteriia</taxon>
        <taxon>Flavobacteriales</taxon>
        <taxon>Flavobacteriaceae</taxon>
        <taxon>Paenimyroides</taxon>
    </lineage>
</organism>
<dbReference type="EMBL" id="VWSG01000002">
    <property type="protein sequence ID" value="KAA5537852.1"/>
    <property type="molecule type" value="Genomic_DNA"/>
</dbReference>
<evidence type="ECO:0000313" key="2">
    <source>
        <dbReference type="Proteomes" id="UP000325141"/>
    </source>
</evidence>
<evidence type="ECO:0000313" key="1">
    <source>
        <dbReference type="EMBL" id="KAA5537852.1"/>
    </source>
</evidence>
<name>A0A5M6CV36_9FLAO</name>
<proteinExistence type="predicted"/>
<dbReference type="Proteomes" id="UP000325141">
    <property type="component" value="Unassembled WGS sequence"/>
</dbReference>
<dbReference type="AlphaFoldDB" id="A0A5M6CV36"/>
<protein>
    <submittedName>
        <fullName evidence="1">Uncharacterized protein</fullName>
    </submittedName>
</protein>
<comment type="caution">
    <text evidence="1">The sequence shown here is derived from an EMBL/GenBank/DDBJ whole genome shotgun (WGS) entry which is preliminary data.</text>
</comment>
<gene>
    <name evidence="1" type="ORF">F0460_04100</name>
</gene>
<sequence>MNHTNEHTEDPQSDVYVELSAVEENNIQRGIIFSNVNSLKQDCEVSYEPHEDPLAAGIYSFDLFYEPNITVDDAGSTDKKTEQISTNKTLLKLKKPQE</sequence>
<keyword evidence="2" id="KW-1185">Reference proteome</keyword>